<reference evidence="1 2" key="1">
    <citation type="submission" date="2024-05" db="EMBL/GenBank/DDBJ databases">
        <title>Genetic variation in Jamaican populations of the coffee berry borer (Hypothenemus hampei).</title>
        <authorList>
            <person name="Errbii M."/>
            <person name="Myrie A."/>
        </authorList>
    </citation>
    <scope>NUCLEOTIDE SEQUENCE [LARGE SCALE GENOMIC DNA]</scope>
    <source>
        <strain evidence="1">JA-Hopewell-2020-01-JO</strain>
        <tissue evidence="1">Whole body</tissue>
    </source>
</reference>
<comment type="caution">
    <text evidence="1">The sequence shown here is derived from an EMBL/GenBank/DDBJ whole genome shotgun (WGS) entry which is preliminary data.</text>
</comment>
<dbReference type="AlphaFoldDB" id="A0ABD1E9X7"/>
<sequence>MLHSQSAMEDIIKEKDASSKEMVVHNEMECDSMHSAISTEFKKVDKANWPEDWTIIAKCARRKGDKPYIVHNISHKDILDWKTHAEKNMIFRKEDENKNTIKENFDEDFRILNCIRTASSRSSIADTLKLLYPNKLPIKKDKYNDLLSLFQMNPSAISNECKSYFVNLPFKGEVCSESNHEPSDSESNDTG</sequence>
<protein>
    <submittedName>
        <fullName evidence="1">Uncharacterized protein</fullName>
    </submittedName>
</protein>
<dbReference type="EMBL" id="JBDJPC010000011">
    <property type="protein sequence ID" value="KAL1489911.1"/>
    <property type="molecule type" value="Genomic_DNA"/>
</dbReference>
<name>A0ABD1E9X7_HYPHA</name>
<accession>A0ABD1E9X7</accession>
<evidence type="ECO:0000313" key="2">
    <source>
        <dbReference type="Proteomes" id="UP001566132"/>
    </source>
</evidence>
<keyword evidence="2" id="KW-1185">Reference proteome</keyword>
<proteinExistence type="predicted"/>
<gene>
    <name evidence="1" type="ORF">ABEB36_013837</name>
</gene>
<evidence type="ECO:0000313" key="1">
    <source>
        <dbReference type="EMBL" id="KAL1489911.1"/>
    </source>
</evidence>
<organism evidence="1 2">
    <name type="scientific">Hypothenemus hampei</name>
    <name type="common">Coffee berry borer</name>
    <dbReference type="NCBI Taxonomy" id="57062"/>
    <lineage>
        <taxon>Eukaryota</taxon>
        <taxon>Metazoa</taxon>
        <taxon>Ecdysozoa</taxon>
        <taxon>Arthropoda</taxon>
        <taxon>Hexapoda</taxon>
        <taxon>Insecta</taxon>
        <taxon>Pterygota</taxon>
        <taxon>Neoptera</taxon>
        <taxon>Endopterygota</taxon>
        <taxon>Coleoptera</taxon>
        <taxon>Polyphaga</taxon>
        <taxon>Cucujiformia</taxon>
        <taxon>Curculionidae</taxon>
        <taxon>Scolytinae</taxon>
        <taxon>Hypothenemus</taxon>
    </lineage>
</organism>
<dbReference type="Proteomes" id="UP001566132">
    <property type="component" value="Unassembled WGS sequence"/>
</dbReference>